<feature type="transmembrane region" description="Helical" evidence="7">
    <location>
        <begin position="105"/>
        <end position="125"/>
    </location>
</feature>
<feature type="transmembrane region" description="Helical" evidence="7">
    <location>
        <begin position="137"/>
        <end position="162"/>
    </location>
</feature>
<reference evidence="8 9" key="1">
    <citation type="submission" date="2016-11" db="EMBL/GenBank/DDBJ databases">
        <authorList>
            <person name="Jaros S."/>
            <person name="Januszkiewicz K."/>
            <person name="Wedrychowicz H."/>
        </authorList>
    </citation>
    <scope>NUCLEOTIDE SEQUENCE [LARGE SCALE GENOMIC DNA]</scope>
    <source>
        <strain evidence="8 9">DSM 18899</strain>
    </source>
</reference>
<dbReference type="STRING" id="1121279.SAMN02745887_00471"/>
<evidence type="ECO:0000256" key="1">
    <source>
        <dbReference type="ARBA" id="ARBA00004651"/>
    </source>
</evidence>
<proteinExistence type="predicted"/>
<keyword evidence="4 7" id="KW-0812">Transmembrane</keyword>
<dbReference type="AlphaFoldDB" id="A0A1K2H6M0"/>
<keyword evidence="6 7" id="KW-0472">Membrane</keyword>
<keyword evidence="5 7" id="KW-1133">Transmembrane helix</keyword>
<feature type="transmembrane region" description="Helical" evidence="7">
    <location>
        <begin position="41"/>
        <end position="57"/>
    </location>
</feature>
<evidence type="ECO:0000256" key="5">
    <source>
        <dbReference type="ARBA" id="ARBA00022989"/>
    </source>
</evidence>
<dbReference type="InterPro" id="IPR002751">
    <property type="entry name" value="CbiM/NikMN"/>
</dbReference>
<dbReference type="OrthoDB" id="5297929at2"/>
<dbReference type="EMBL" id="FPKR01000002">
    <property type="protein sequence ID" value="SFZ71847.1"/>
    <property type="molecule type" value="Genomic_DNA"/>
</dbReference>
<dbReference type="GO" id="GO:0005886">
    <property type="term" value="C:plasma membrane"/>
    <property type="evidence" value="ECO:0007669"/>
    <property type="project" value="UniProtKB-SubCell"/>
</dbReference>
<evidence type="ECO:0000256" key="6">
    <source>
        <dbReference type="ARBA" id="ARBA00023136"/>
    </source>
</evidence>
<dbReference type="Gene3D" id="1.10.1760.20">
    <property type="match status" value="1"/>
</dbReference>
<evidence type="ECO:0000256" key="4">
    <source>
        <dbReference type="ARBA" id="ARBA00022692"/>
    </source>
</evidence>
<feature type="transmembrane region" description="Helical" evidence="7">
    <location>
        <begin position="182"/>
        <end position="203"/>
    </location>
</feature>
<dbReference type="GO" id="GO:0000041">
    <property type="term" value="P:transition metal ion transport"/>
    <property type="evidence" value="ECO:0007669"/>
    <property type="project" value="InterPro"/>
</dbReference>
<name>A0A1K2H6M0_9NEIS</name>
<accession>A0A1K2H6M0</accession>
<protein>
    <submittedName>
        <fullName evidence="8">Uncharacterized membrane protein</fullName>
    </submittedName>
</protein>
<feature type="transmembrane region" description="Helical" evidence="7">
    <location>
        <begin position="12"/>
        <end position="29"/>
    </location>
</feature>
<evidence type="ECO:0000256" key="2">
    <source>
        <dbReference type="ARBA" id="ARBA00022448"/>
    </source>
</evidence>
<sequence>MNLRAEGFPTELMLLGNALALGLLVWRARKVAWLSLSQAQLTGWLGASTLIAVIWQLKTGIQPGLSFHLLGASVLTLVCGRDKALVGMAGVVLANCANGSADWLAAGWSWLLGPLVGILLADRLLRLSEQRLPANYFAFFFANGFFGAALSFIAAALCLLGFHALAGRYAPGYLLEEVLPYYLLFAWSEAFSSGLIMAMLIIYRPQWVESFDDRRYLSQ</sequence>
<keyword evidence="2" id="KW-0813">Transport</keyword>
<dbReference type="Pfam" id="PF01891">
    <property type="entry name" value="CbiM"/>
    <property type="match status" value="1"/>
</dbReference>
<keyword evidence="3" id="KW-1003">Cell membrane</keyword>
<dbReference type="Proteomes" id="UP000186513">
    <property type="component" value="Unassembled WGS sequence"/>
</dbReference>
<comment type="subcellular location">
    <subcellularLocation>
        <location evidence="1">Cell membrane</location>
        <topology evidence="1">Multi-pass membrane protein</topology>
    </subcellularLocation>
</comment>
<organism evidence="8 9">
    <name type="scientific">Chitinimonas taiwanensis DSM 18899</name>
    <dbReference type="NCBI Taxonomy" id="1121279"/>
    <lineage>
        <taxon>Bacteria</taxon>
        <taxon>Pseudomonadati</taxon>
        <taxon>Pseudomonadota</taxon>
        <taxon>Betaproteobacteria</taxon>
        <taxon>Neisseriales</taxon>
        <taxon>Chitinibacteraceae</taxon>
        <taxon>Chitinimonas</taxon>
    </lineage>
</organism>
<evidence type="ECO:0000313" key="9">
    <source>
        <dbReference type="Proteomes" id="UP000186513"/>
    </source>
</evidence>
<evidence type="ECO:0000256" key="7">
    <source>
        <dbReference type="SAM" id="Phobius"/>
    </source>
</evidence>
<gene>
    <name evidence="8" type="ORF">SAMN02745887_00471</name>
</gene>
<keyword evidence="9" id="KW-1185">Reference proteome</keyword>
<evidence type="ECO:0000256" key="3">
    <source>
        <dbReference type="ARBA" id="ARBA00022475"/>
    </source>
</evidence>
<dbReference type="RefSeq" id="WP_072427019.1">
    <property type="nucleotide sequence ID" value="NZ_FPKR01000002.1"/>
</dbReference>
<evidence type="ECO:0000313" key="8">
    <source>
        <dbReference type="EMBL" id="SFZ71847.1"/>
    </source>
</evidence>